<dbReference type="PANTHER" id="PTHR43395:SF10">
    <property type="entry name" value="CHEMOTAXIS PROTEIN CHEA"/>
    <property type="match status" value="1"/>
</dbReference>
<dbReference type="PANTHER" id="PTHR43395">
    <property type="entry name" value="SENSOR HISTIDINE KINASE CHEA"/>
    <property type="match status" value="1"/>
</dbReference>
<dbReference type="EC" id="2.7.13.3" evidence="2"/>
<sequence>MVIGQGSYIVPLTALRGFQERIPGENRKTVDIIERMGKMVPCVSLRALFGIREDRPDFERVVVAEVDGMEVGLAVDRVVGRQQAVIKSLDEMYKNVNFITGTTINGDGSISLILDVPRLVDFAASHAATAQ</sequence>
<accession>A0A0W8G559</accession>
<dbReference type="InterPro" id="IPR051315">
    <property type="entry name" value="Bact_Chemotaxis_CheA"/>
</dbReference>
<dbReference type="GO" id="GO:0004673">
    <property type="term" value="F:protein histidine kinase activity"/>
    <property type="evidence" value="ECO:0007669"/>
    <property type="project" value="UniProtKB-EC"/>
</dbReference>
<evidence type="ECO:0000259" key="3">
    <source>
        <dbReference type="PROSITE" id="PS50851"/>
    </source>
</evidence>
<evidence type="ECO:0000256" key="1">
    <source>
        <dbReference type="ARBA" id="ARBA00000085"/>
    </source>
</evidence>
<dbReference type="InterPro" id="IPR036061">
    <property type="entry name" value="CheW-like_dom_sf"/>
</dbReference>
<reference evidence="4" key="1">
    <citation type="journal article" date="2015" name="Proc. Natl. Acad. Sci. U.S.A.">
        <title>Networks of energetic and metabolic interactions define dynamics in microbial communities.</title>
        <authorList>
            <person name="Embree M."/>
            <person name="Liu J.K."/>
            <person name="Al-Bassam M.M."/>
            <person name="Zengler K."/>
        </authorList>
    </citation>
    <scope>NUCLEOTIDE SEQUENCE</scope>
</reference>
<dbReference type="SUPFAM" id="SSF50341">
    <property type="entry name" value="CheW-like"/>
    <property type="match status" value="1"/>
</dbReference>
<keyword evidence="4" id="KW-0418">Kinase</keyword>
<comment type="caution">
    <text evidence="4">The sequence shown here is derived from an EMBL/GenBank/DDBJ whole genome shotgun (WGS) entry which is preliminary data.</text>
</comment>
<dbReference type="PROSITE" id="PS50851">
    <property type="entry name" value="CHEW"/>
    <property type="match status" value="1"/>
</dbReference>
<name>A0A0W8G559_9ZZZZ</name>
<dbReference type="Pfam" id="PF01584">
    <property type="entry name" value="CheW"/>
    <property type="match status" value="1"/>
</dbReference>
<gene>
    <name evidence="4" type="ORF">ASZ90_001845</name>
</gene>
<proteinExistence type="predicted"/>
<keyword evidence="4" id="KW-0808">Transferase</keyword>
<dbReference type="Gene3D" id="2.30.30.40">
    <property type="entry name" value="SH3 Domains"/>
    <property type="match status" value="1"/>
</dbReference>
<evidence type="ECO:0000256" key="2">
    <source>
        <dbReference type="ARBA" id="ARBA00012438"/>
    </source>
</evidence>
<dbReference type="EMBL" id="LNQE01000237">
    <property type="protein sequence ID" value="KUG28283.1"/>
    <property type="molecule type" value="Genomic_DNA"/>
</dbReference>
<protein>
    <recommendedName>
        <fullName evidence="2">histidine kinase</fullName>
        <ecNumber evidence="2">2.7.13.3</ecNumber>
    </recommendedName>
</protein>
<dbReference type="InterPro" id="IPR002545">
    <property type="entry name" value="CheW-lke_dom"/>
</dbReference>
<dbReference type="AlphaFoldDB" id="A0A0W8G559"/>
<dbReference type="GO" id="GO:0006935">
    <property type="term" value="P:chemotaxis"/>
    <property type="evidence" value="ECO:0007669"/>
    <property type="project" value="InterPro"/>
</dbReference>
<feature type="domain" description="CheW-like" evidence="3">
    <location>
        <begin position="1"/>
        <end position="125"/>
    </location>
</feature>
<dbReference type="GO" id="GO:0007165">
    <property type="term" value="P:signal transduction"/>
    <property type="evidence" value="ECO:0007669"/>
    <property type="project" value="InterPro"/>
</dbReference>
<evidence type="ECO:0000313" key="4">
    <source>
        <dbReference type="EMBL" id="KUG28283.1"/>
    </source>
</evidence>
<dbReference type="SMART" id="SM00260">
    <property type="entry name" value="CheW"/>
    <property type="match status" value="1"/>
</dbReference>
<organism evidence="4">
    <name type="scientific">hydrocarbon metagenome</name>
    <dbReference type="NCBI Taxonomy" id="938273"/>
    <lineage>
        <taxon>unclassified sequences</taxon>
        <taxon>metagenomes</taxon>
        <taxon>ecological metagenomes</taxon>
    </lineage>
</organism>
<comment type="catalytic activity">
    <reaction evidence="1">
        <text>ATP + protein L-histidine = ADP + protein N-phospho-L-histidine.</text>
        <dbReference type="EC" id="2.7.13.3"/>
    </reaction>
</comment>